<evidence type="ECO:0000259" key="3">
    <source>
        <dbReference type="Pfam" id="PF00487"/>
    </source>
</evidence>
<name>A0A2P7AN52_9HYPH</name>
<accession>A0A2P7AN52</accession>
<dbReference type="CDD" id="cd03509">
    <property type="entry name" value="DesA_FADS-like"/>
    <property type="match status" value="1"/>
</dbReference>
<dbReference type="OrthoDB" id="784276at2"/>
<proteinExistence type="predicted"/>
<feature type="transmembrane region" description="Helical" evidence="2">
    <location>
        <begin position="150"/>
        <end position="172"/>
    </location>
</feature>
<protein>
    <submittedName>
        <fullName evidence="4">Fatty acid desaturase</fullName>
    </submittedName>
</protein>
<feature type="domain" description="Fatty acid desaturase" evidence="3">
    <location>
        <begin position="53"/>
        <end position="290"/>
    </location>
</feature>
<evidence type="ECO:0000313" key="5">
    <source>
        <dbReference type="Proteomes" id="UP000241158"/>
    </source>
</evidence>
<evidence type="ECO:0000313" key="4">
    <source>
        <dbReference type="EMBL" id="PSH55653.1"/>
    </source>
</evidence>
<sequence>MKNMESERHTEIPSSRSQHPRKRTGIEWPTVGLMIVCYGLWFISGTYVYHTMPVVALAAMALSVALHSSLQHEALHGHPTRRGSLNELLVSLPLGIVFPYRRYKHLHLKHHADERLTDPYDDPESYYHAMSDWGKFPAFVKLMLNWNNTLIGRIVIGPLLMIIGFVISEVKLVAGGDRKTRNAWLLHLAGLVPMVGIVWLIFDVPLWLYVLTSVYWGLSIIAIRSYCEHQWSERPDGRTIIVESSPLALIFLNNNLHFVHHKKPTAPWYDLPKLYREQPEEWQRMNGGYVFRNYFEILRAYAFRKKQEVVHPILRREPAPARAFRPRRHGISLQGGTSLPIPAEPPKD</sequence>
<organism evidence="4 5">
    <name type="scientific">Phyllobacterium endophyticum</name>
    <dbReference type="NCBI Taxonomy" id="1149773"/>
    <lineage>
        <taxon>Bacteria</taxon>
        <taxon>Pseudomonadati</taxon>
        <taxon>Pseudomonadota</taxon>
        <taxon>Alphaproteobacteria</taxon>
        <taxon>Hyphomicrobiales</taxon>
        <taxon>Phyllobacteriaceae</taxon>
        <taxon>Phyllobacterium</taxon>
    </lineage>
</organism>
<dbReference type="InterPro" id="IPR005804">
    <property type="entry name" value="FA_desaturase_dom"/>
</dbReference>
<dbReference type="GO" id="GO:0006629">
    <property type="term" value="P:lipid metabolic process"/>
    <property type="evidence" value="ECO:0007669"/>
    <property type="project" value="InterPro"/>
</dbReference>
<keyword evidence="2" id="KW-0812">Transmembrane</keyword>
<evidence type="ECO:0000256" key="2">
    <source>
        <dbReference type="SAM" id="Phobius"/>
    </source>
</evidence>
<feature type="transmembrane region" description="Helical" evidence="2">
    <location>
        <begin position="184"/>
        <end position="202"/>
    </location>
</feature>
<feature type="transmembrane region" description="Helical" evidence="2">
    <location>
        <begin position="25"/>
        <end position="43"/>
    </location>
</feature>
<dbReference type="Pfam" id="PF00487">
    <property type="entry name" value="FA_desaturase"/>
    <property type="match status" value="1"/>
</dbReference>
<dbReference type="AlphaFoldDB" id="A0A2P7AN52"/>
<feature type="transmembrane region" description="Helical" evidence="2">
    <location>
        <begin position="49"/>
        <end position="70"/>
    </location>
</feature>
<feature type="region of interest" description="Disordered" evidence="1">
    <location>
        <begin position="325"/>
        <end position="348"/>
    </location>
</feature>
<keyword evidence="5" id="KW-1185">Reference proteome</keyword>
<comment type="caution">
    <text evidence="4">The sequence shown here is derived from an EMBL/GenBank/DDBJ whole genome shotgun (WGS) entry which is preliminary data.</text>
</comment>
<keyword evidence="2" id="KW-1133">Transmembrane helix</keyword>
<dbReference type="Proteomes" id="UP000241158">
    <property type="component" value="Unassembled WGS sequence"/>
</dbReference>
<feature type="transmembrane region" description="Helical" evidence="2">
    <location>
        <begin position="82"/>
        <end position="100"/>
    </location>
</feature>
<keyword evidence="2" id="KW-0472">Membrane</keyword>
<feature type="compositionally biased region" description="Basic and acidic residues" evidence="1">
    <location>
        <begin position="1"/>
        <end position="11"/>
    </location>
</feature>
<gene>
    <name evidence="4" type="ORF">CU100_18305</name>
</gene>
<feature type="region of interest" description="Disordered" evidence="1">
    <location>
        <begin position="1"/>
        <end position="23"/>
    </location>
</feature>
<reference evidence="5" key="1">
    <citation type="submission" date="2017-11" db="EMBL/GenBank/DDBJ databases">
        <authorList>
            <person name="Kuznetsova I."/>
            <person name="Sazanova A."/>
            <person name="Chirak E."/>
            <person name="Safronova V."/>
            <person name="Willems A."/>
        </authorList>
    </citation>
    <scope>NUCLEOTIDE SEQUENCE [LARGE SCALE GENOMIC DNA]</scope>
    <source>
        <strain evidence="5">PEPV15</strain>
    </source>
</reference>
<evidence type="ECO:0000256" key="1">
    <source>
        <dbReference type="SAM" id="MobiDB-lite"/>
    </source>
</evidence>
<feature type="transmembrane region" description="Helical" evidence="2">
    <location>
        <begin position="208"/>
        <end position="227"/>
    </location>
</feature>
<dbReference type="EMBL" id="PGGN01000004">
    <property type="protein sequence ID" value="PSH55653.1"/>
    <property type="molecule type" value="Genomic_DNA"/>
</dbReference>